<proteinExistence type="predicted"/>
<reference evidence="2 3" key="1">
    <citation type="submission" date="2015-12" db="EMBL/GenBank/DDBJ databases">
        <title>Complete genome of Lacimicrobium alkaliphilum KCTC 32984.</title>
        <authorList>
            <person name="Kim S.-G."/>
            <person name="Lee Y.-J."/>
        </authorList>
    </citation>
    <scope>NUCLEOTIDE SEQUENCE [LARGE SCALE GENOMIC DNA]</scope>
    <source>
        <strain evidence="2 3">YelD216</strain>
    </source>
</reference>
<dbReference type="InterPro" id="IPR003795">
    <property type="entry name" value="DUF192"/>
</dbReference>
<protein>
    <recommendedName>
        <fullName evidence="4">DUF192 domain-containing protein</fullName>
    </recommendedName>
</protein>
<dbReference type="InterPro" id="IPR038695">
    <property type="entry name" value="Saro_0823-like_sf"/>
</dbReference>
<dbReference type="STRING" id="1526571.AT746_15990"/>
<feature type="signal peptide" evidence="1">
    <location>
        <begin position="1"/>
        <end position="18"/>
    </location>
</feature>
<gene>
    <name evidence="2" type="ORF">AT746_15990</name>
</gene>
<dbReference type="Proteomes" id="UP000068447">
    <property type="component" value="Chromosome"/>
</dbReference>
<evidence type="ECO:0008006" key="4">
    <source>
        <dbReference type="Google" id="ProtNLM"/>
    </source>
</evidence>
<feature type="chain" id="PRO_5006831959" description="DUF192 domain-containing protein" evidence="1">
    <location>
        <begin position="19"/>
        <end position="144"/>
    </location>
</feature>
<dbReference type="OrthoDB" id="5526466at2"/>
<keyword evidence="3" id="KW-1185">Reference proteome</keyword>
<dbReference type="AlphaFoldDB" id="A0A0U2QPP4"/>
<name>A0A0U2QPP4_9ALTE</name>
<dbReference type="EMBL" id="CP013650">
    <property type="protein sequence ID" value="ALS99611.1"/>
    <property type="molecule type" value="Genomic_DNA"/>
</dbReference>
<sequence>MFRILVLLSALLAWSLPAAEFGEVQVKVADKQLSLELAQSPQARARGLMHRESLCDNCGMLFVYREPRLLSMWMKNTLIPLDVVFADADGKILVIKSMQPHDLTPVGSEQPAVYAWEMNQGWFKANNIQVGDRFEVIPDPGSEH</sequence>
<dbReference type="Pfam" id="PF02643">
    <property type="entry name" value="DUF192"/>
    <property type="match status" value="1"/>
</dbReference>
<keyword evidence="1" id="KW-0732">Signal</keyword>
<evidence type="ECO:0000256" key="1">
    <source>
        <dbReference type="SAM" id="SignalP"/>
    </source>
</evidence>
<evidence type="ECO:0000313" key="3">
    <source>
        <dbReference type="Proteomes" id="UP000068447"/>
    </source>
</evidence>
<evidence type="ECO:0000313" key="2">
    <source>
        <dbReference type="EMBL" id="ALS99611.1"/>
    </source>
</evidence>
<dbReference type="PANTHER" id="PTHR37953:SF1">
    <property type="entry name" value="UPF0127 PROTEIN MJ1496"/>
    <property type="match status" value="1"/>
</dbReference>
<dbReference type="KEGG" id="lal:AT746_15990"/>
<dbReference type="RefSeq" id="WP_062482290.1">
    <property type="nucleotide sequence ID" value="NZ_CP013650.1"/>
</dbReference>
<accession>A0A0U2QPP4</accession>
<dbReference type="Gene3D" id="2.60.120.1140">
    <property type="entry name" value="Protein of unknown function DUF192"/>
    <property type="match status" value="1"/>
</dbReference>
<dbReference type="PANTHER" id="PTHR37953">
    <property type="entry name" value="UPF0127 PROTEIN MJ1496"/>
    <property type="match status" value="1"/>
</dbReference>
<organism evidence="2 3">
    <name type="scientific">Lacimicrobium alkaliphilum</name>
    <dbReference type="NCBI Taxonomy" id="1526571"/>
    <lineage>
        <taxon>Bacteria</taxon>
        <taxon>Pseudomonadati</taxon>
        <taxon>Pseudomonadota</taxon>
        <taxon>Gammaproteobacteria</taxon>
        <taxon>Alteromonadales</taxon>
        <taxon>Alteromonadaceae</taxon>
        <taxon>Lacimicrobium</taxon>
    </lineage>
</organism>